<evidence type="ECO:0000259" key="2">
    <source>
        <dbReference type="Pfam" id="PF03109"/>
    </source>
</evidence>
<dbReference type="Proteomes" id="UP000614334">
    <property type="component" value="Unassembled WGS sequence"/>
</dbReference>
<dbReference type="InterPro" id="IPR051130">
    <property type="entry name" value="Mito_struct-func_regulator"/>
</dbReference>
<dbReference type="GO" id="GO:0007005">
    <property type="term" value="P:mitochondrion organization"/>
    <property type="evidence" value="ECO:0007669"/>
    <property type="project" value="TreeGrafter"/>
</dbReference>
<evidence type="ECO:0000313" key="3">
    <source>
        <dbReference type="EMBL" id="KAF8758590.1"/>
    </source>
</evidence>
<dbReference type="SUPFAM" id="SSF56112">
    <property type="entry name" value="Protein kinase-like (PK-like)"/>
    <property type="match status" value="1"/>
</dbReference>
<dbReference type="AlphaFoldDB" id="A0A8H7IGX4"/>
<dbReference type="EMBL" id="JACYCF010000003">
    <property type="protein sequence ID" value="KAF8758590.1"/>
    <property type="molecule type" value="Genomic_DNA"/>
</dbReference>
<dbReference type="GO" id="GO:0055088">
    <property type="term" value="P:lipid homeostasis"/>
    <property type="evidence" value="ECO:0007669"/>
    <property type="project" value="TreeGrafter"/>
</dbReference>
<reference evidence="3" key="1">
    <citation type="submission" date="2020-09" db="EMBL/GenBank/DDBJ databases">
        <title>Comparative genome analyses of four rice-infecting Rhizoctonia solani isolates reveal extensive enrichment of homogalacturonan modification genes.</title>
        <authorList>
            <person name="Lee D.-Y."/>
            <person name="Jeon J."/>
            <person name="Kim K.-T."/>
            <person name="Cheong K."/>
            <person name="Song H."/>
            <person name="Choi G."/>
            <person name="Ko J."/>
            <person name="Opiyo S.O."/>
            <person name="Zuo S."/>
            <person name="Madhav S."/>
            <person name="Lee Y.-H."/>
            <person name="Wang G.-L."/>
        </authorList>
    </citation>
    <scope>NUCLEOTIDE SEQUENCE</scope>
    <source>
        <strain evidence="3">AG1-IA B2</strain>
    </source>
</reference>
<dbReference type="PANTHER" id="PTHR43173:SF19">
    <property type="entry name" value="AARF DOMAIN-CONTAINING PROTEIN KINASE 1"/>
    <property type="match status" value="1"/>
</dbReference>
<comment type="caution">
    <text evidence="3">The sequence shown here is derived from an EMBL/GenBank/DDBJ whole genome shotgun (WGS) entry which is preliminary data.</text>
</comment>
<proteinExistence type="predicted"/>
<dbReference type="InterPro" id="IPR011009">
    <property type="entry name" value="Kinase-like_dom_sf"/>
</dbReference>
<evidence type="ECO:0000313" key="4">
    <source>
        <dbReference type="Proteomes" id="UP000614334"/>
    </source>
</evidence>
<dbReference type="PANTHER" id="PTHR43173">
    <property type="entry name" value="ABC1 FAMILY PROTEIN"/>
    <property type="match status" value="1"/>
</dbReference>
<dbReference type="Pfam" id="PF03109">
    <property type="entry name" value="ABC1"/>
    <property type="match status" value="1"/>
</dbReference>
<dbReference type="GO" id="GO:0005743">
    <property type="term" value="C:mitochondrial inner membrane"/>
    <property type="evidence" value="ECO:0007669"/>
    <property type="project" value="TreeGrafter"/>
</dbReference>
<sequence length="280" mass="31674">MRPLQDQCYPTPIEDVKNLFLQDTGIPLEEQFSEFDETPIGVASLAQVHIARDRATGQQVAVKLQHPGLEEFAEIDITTATISLAFVKRFFPTFEFSWLGEELATNLPLEMNFVHEFENTTRVTANFAKIPKGKTSIYVPKVLRATHRTLIMEYVKGGRVDESHPGNLLIRPAPPKSRTAYKQDHGLYFDLDDDLRLNYARLWLALIAPGIPAVARARRKYAEAMNITSDLYPIFESAITGRAGLEGTWDTPAGDEKFSYHHERDEDEAPAKPKFKRARG</sequence>
<dbReference type="InterPro" id="IPR004147">
    <property type="entry name" value="ABC1_dom"/>
</dbReference>
<feature type="region of interest" description="Disordered" evidence="1">
    <location>
        <begin position="253"/>
        <end position="280"/>
    </location>
</feature>
<protein>
    <submittedName>
        <fullName evidence="3">ABC protein</fullName>
    </submittedName>
</protein>
<accession>A0A8H7IGX4</accession>
<feature type="domain" description="ABC1 atypical kinase-like" evidence="2">
    <location>
        <begin position="4"/>
        <end position="162"/>
    </location>
</feature>
<evidence type="ECO:0000256" key="1">
    <source>
        <dbReference type="SAM" id="MobiDB-lite"/>
    </source>
</evidence>
<gene>
    <name evidence="3" type="ORF">RHS01_02809</name>
</gene>
<feature type="compositionally biased region" description="Basic and acidic residues" evidence="1">
    <location>
        <begin position="254"/>
        <end position="264"/>
    </location>
</feature>
<name>A0A8H7IGX4_9AGAM</name>
<organism evidence="3 4">
    <name type="scientific">Rhizoctonia solani</name>
    <dbReference type="NCBI Taxonomy" id="456999"/>
    <lineage>
        <taxon>Eukaryota</taxon>
        <taxon>Fungi</taxon>
        <taxon>Dikarya</taxon>
        <taxon>Basidiomycota</taxon>
        <taxon>Agaricomycotina</taxon>
        <taxon>Agaricomycetes</taxon>
        <taxon>Cantharellales</taxon>
        <taxon>Ceratobasidiaceae</taxon>
        <taxon>Rhizoctonia</taxon>
    </lineage>
</organism>